<comment type="caution">
    <text evidence="14">The sequence shown here is derived from an EMBL/GenBank/DDBJ whole genome shotgun (WGS) entry which is preliminary data.</text>
</comment>
<keyword evidence="5" id="KW-0677">Repeat</keyword>
<dbReference type="Pfam" id="PF07718">
    <property type="entry name" value="Coatamer_beta_C"/>
    <property type="match status" value="1"/>
</dbReference>
<organism evidence="14 15">
    <name type="scientific">Oopsacas minuta</name>
    <dbReference type="NCBI Taxonomy" id="111878"/>
    <lineage>
        <taxon>Eukaryota</taxon>
        <taxon>Metazoa</taxon>
        <taxon>Porifera</taxon>
        <taxon>Hexactinellida</taxon>
        <taxon>Hexasterophora</taxon>
        <taxon>Lyssacinosida</taxon>
        <taxon>Leucopsacidae</taxon>
        <taxon>Oopsacas</taxon>
    </lineage>
</organism>
<dbReference type="Pfam" id="PF14806">
    <property type="entry name" value="Coatomer_b_Cpla"/>
    <property type="match status" value="1"/>
</dbReference>
<dbReference type="PANTHER" id="PTHR10635">
    <property type="entry name" value="COATOMER SUBUNIT BETA"/>
    <property type="match status" value="1"/>
</dbReference>
<evidence type="ECO:0000256" key="11">
    <source>
        <dbReference type="SAM" id="MobiDB-lite"/>
    </source>
</evidence>
<reference evidence="14 15" key="1">
    <citation type="journal article" date="2023" name="BMC Biol.">
        <title>The compact genome of the sponge Oopsacas minuta (Hexactinellida) is lacking key metazoan core genes.</title>
        <authorList>
            <person name="Santini S."/>
            <person name="Schenkelaars Q."/>
            <person name="Jourda C."/>
            <person name="Duchesne M."/>
            <person name="Belahbib H."/>
            <person name="Rocher C."/>
            <person name="Selva M."/>
            <person name="Riesgo A."/>
            <person name="Vervoort M."/>
            <person name="Leys S.P."/>
            <person name="Kodjabachian L."/>
            <person name="Le Bivic A."/>
            <person name="Borchiellini C."/>
            <person name="Claverie J.M."/>
            <person name="Renard E."/>
        </authorList>
    </citation>
    <scope>NUCLEOTIDE SEQUENCE [LARGE SCALE GENOMIC DNA]</scope>
    <source>
        <strain evidence="14">SPO-2</strain>
    </source>
</reference>
<dbReference type="InterPro" id="IPR016460">
    <property type="entry name" value="COPB1"/>
</dbReference>
<evidence type="ECO:0000256" key="10">
    <source>
        <dbReference type="ARBA" id="ARBA00023329"/>
    </source>
</evidence>
<dbReference type="AlphaFoldDB" id="A0AAV7JKY5"/>
<evidence type="ECO:0000256" key="6">
    <source>
        <dbReference type="ARBA" id="ARBA00022892"/>
    </source>
</evidence>
<dbReference type="InterPro" id="IPR011710">
    <property type="entry name" value="Coatomer_bsu_C"/>
</dbReference>
<keyword evidence="9" id="KW-0472">Membrane</keyword>
<proteinExistence type="predicted"/>
<dbReference type="GO" id="GO:0030126">
    <property type="term" value="C:COPI vesicle coat"/>
    <property type="evidence" value="ECO:0007669"/>
    <property type="project" value="InterPro"/>
</dbReference>
<keyword evidence="8" id="KW-0333">Golgi apparatus</keyword>
<keyword evidence="7" id="KW-0653">Protein transport</keyword>
<dbReference type="PANTHER" id="PTHR10635:SF0">
    <property type="entry name" value="COATOMER SUBUNIT BETA"/>
    <property type="match status" value="1"/>
</dbReference>
<evidence type="ECO:0000256" key="4">
    <source>
        <dbReference type="ARBA" id="ARBA00022490"/>
    </source>
</evidence>
<accession>A0AAV7JKY5</accession>
<feature type="region of interest" description="Disordered" evidence="11">
    <location>
        <begin position="99"/>
        <end position="120"/>
    </location>
</feature>
<dbReference type="GO" id="GO:0006891">
    <property type="term" value="P:intra-Golgi vesicle-mediated transport"/>
    <property type="evidence" value="ECO:0007669"/>
    <property type="project" value="TreeGrafter"/>
</dbReference>
<evidence type="ECO:0000256" key="9">
    <source>
        <dbReference type="ARBA" id="ARBA00023136"/>
    </source>
</evidence>
<name>A0AAV7JKY5_9METZ</name>
<evidence type="ECO:0000259" key="12">
    <source>
        <dbReference type="Pfam" id="PF07718"/>
    </source>
</evidence>
<gene>
    <name evidence="14" type="ORF">LOD99_6726</name>
</gene>
<dbReference type="GO" id="GO:0006888">
    <property type="term" value="P:endoplasmic reticulum to Golgi vesicle-mediated transport"/>
    <property type="evidence" value="ECO:0007669"/>
    <property type="project" value="TreeGrafter"/>
</dbReference>
<evidence type="ECO:0000256" key="8">
    <source>
        <dbReference type="ARBA" id="ARBA00023034"/>
    </source>
</evidence>
<comment type="subcellular location">
    <subcellularLocation>
        <location evidence="2">Cytoplasmic vesicle</location>
        <location evidence="2">COPI-coated vesicle membrane</location>
        <topology evidence="2">Peripheral membrane protein</topology>
        <orientation evidence="2">Cytoplasmic side</orientation>
    </subcellularLocation>
    <subcellularLocation>
        <location evidence="1">Golgi apparatus membrane</location>
        <topology evidence="1">Peripheral membrane protein</topology>
        <orientation evidence="1">Cytoplasmic side</orientation>
    </subcellularLocation>
</comment>
<sequence length="305" mass="33721">MTEEEITRVMQEISLLVGELPIVESEQRKEAAGEDDSLNIIESVPTGSHSYVTADGTYATQSALSSTISQAKKQDDAPTLRKKLLEGLAVLDKTRKAVDELRSEQSKESKMKDTGIPEESETHADDTILFGLLVTGDALDAENRFETSLLQTVGSSDQKDTNSSSESKLDRVYQMTGFSDPIYAEAYVYVHQYDIILDILIVNQTPDTLQGILLELATHGDLKLVEKPSQINLAPQDFANIKVAVKVSSTANGVIFGNIVYDVVGTASSDKNCVVLNDIHIDIMDYIRPGHLMQEDFRKKWTEFE</sequence>
<keyword evidence="6" id="KW-0931">ER-Golgi transport</keyword>
<evidence type="ECO:0000256" key="7">
    <source>
        <dbReference type="ARBA" id="ARBA00022927"/>
    </source>
</evidence>
<feature type="domain" description="Coatomer beta subunit appendage platform" evidence="13">
    <location>
        <begin position="270"/>
        <end position="305"/>
    </location>
</feature>
<feature type="domain" description="Coatomer beta subunit C-terminal" evidence="12">
    <location>
        <begin position="124"/>
        <end position="262"/>
    </location>
</feature>
<evidence type="ECO:0000256" key="2">
    <source>
        <dbReference type="ARBA" id="ARBA00004347"/>
    </source>
</evidence>
<evidence type="ECO:0000313" key="15">
    <source>
        <dbReference type="Proteomes" id="UP001165289"/>
    </source>
</evidence>
<dbReference type="InterPro" id="IPR029446">
    <property type="entry name" value="COPB1_appendage_platform_dom"/>
</dbReference>
<keyword evidence="4" id="KW-0963">Cytoplasm</keyword>
<dbReference type="GO" id="GO:0006886">
    <property type="term" value="P:intracellular protein transport"/>
    <property type="evidence" value="ECO:0007669"/>
    <property type="project" value="InterPro"/>
</dbReference>
<keyword evidence="15" id="KW-1185">Reference proteome</keyword>
<protein>
    <submittedName>
        <fullName evidence="14">Coatomer subunit beta-like</fullName>
    </submittedName>
</protein>
<evidence type="ECO:0000256" key="3">
    <source>
        <dbReference type="ARBA" id="ARBA00022448"/>
    </source>
</evidence>
<dbReference type="Proteomes" id="UP001165289">
    <property type="component" value="Unassembled WGS sequence"/>
</dbReference>
<dbReference type="EMBL" id="JAKMXF010000320">
    <property type="protein sequence ID" value="KAI6649560.1"/>
    <property type="molecule type" value="Genomic_DNA"/>
</dbReference>
<evidence type="ECO:0000259" key="13">
    <source>
        <dbReference type="Pfam" id="PF14806"/>
    </source>
</evidence>
<dbReference type="GO" id="GO:0005198">
    <property type="term" value="F:structural molecule activity"/>
    <property type="evidence" value="ECO:0007669"/>
    <property type="project" value="InterPro"/>
</dbReference>
<dbReference type="GO" id="GO:0000139">
    <property type="term" value="C:Golgi membrane"/>
    <property type="evidence" value="ECO:0007669"/>
    <property type="project" value="UniProtKB-SubCell"/>
</dbReference>
<evidence type="ECO:0000256" key="1">
    <source>
        <dbReference type="ARBA" id="ARBA00004255"/>
    </source>
</evidence>
<evidence type="ECO:0000313" key="14">
    <source>
        <dbReference type="EMBL" id="KAI6649560.1"/>
    </source>
</evidence>
<keyword evidence="3" id="KW-0813">Transport</keyword>
<evidence type="ECO:0000256" key="5">
    <source>
        <dbReference type="ARBA" id="ARBA00022737"/>
    </source>
</evidence>
<keyword evidence="10" id="KW-0968">Cytoplasmic vesicle</keyword>